<dbReference type="InterPro" id="IPR050888">
    <property type="entry name" value="ZnF_C2H2-type_TF"/>
</dbReference>
<evidence type="ECO:0000313" key="10">
    <source>
        <dbReference type="EMBL" id="RNE95170.1"/>
    </source>
</evidence>
<evidence type="ECO:0000256" key="1">
    <source>
        <dbReference type="ARBA" id="ARBA00004123"/>
    </source>
</evidence>
<accession>A0A3R7JTE8</accession>
<keyword evidence="11" id="KW-1185">Reference proteome</keyword>
<evidence type="ECO:0000256" key="4">
    <source>
        <dbReference type="ARBA" id="ARBA00022771"/>
    </source>
</evidence>
<comment type="subcellular location">
    <subcellularLocation>
        <location evidence="1">Nucleus</location>
    </subcellularLocation>
</comment>
<dbReference type="InterPro" id="IPR036236">
    <property type="entry name" value="Znf_C2H2_sf"/>
</dbReference>
<name>A0A3R7JTE8_9TRYP</name>
<evidence type="ECO:0000259" key="9">
    <source>
        <dbReference type="PROSITE" id="PS50157"/>
    </source>
</evidence>
<dbReference type="PROSITE" id="PS00028">
    <property type="entry name" value="ZINC_FINGER_C2H2_1"/>
    <property type="match status" value="3"/>
</dbReference>
<keyword evidence="4 7" id="KW-0863">Zinc-finger</keyword>
<evidence type="ECO:0000256" key="2">
    <source>
        <dbReference type="ARBA" id="ARBA00022723"/>
    </source>
</evidence>
<dbReference type="AlphaFoldDB" id="A0A3R7JTE8"/>
<dbReference type="Proteomes" id="UP000284403">
    <property type="component" value="Unassembled WGS sequence"/>
</dbReference>
<evidence type="ECO:0000256" key="6">
    <source>
        <dbReference type="ARBA" id="ARBA00023242"/>
    </source>
</evidence>
<keyword evidence="2" id="KW-0479">Metal-binding</keyword>
<organism evidence="10 11">
    <name type="scientific">Trypanosoma conorhini</name>
    <dbReference type="NCBI Taxonomy" id="83891"/>
    <lineage>
        <taxon>Eukaryota</taxon>
        <taxon>Discoba</taxon>
        <taxon>Euglenozoa</taxon>
        <taxon>Kinetoplastea</taxon>
        <taxon>Metakinetoplastina</taxon>
        <taxon>Trypanosomatida</taxon>
        <taxon>Trypanosomatidae</taxon>
        <taxon>Trypanosoma</taxon>
    </lineage>
</organism>
<evidence type="ECO:0000256" key="8">
    <source>
        <dbReference type="SAM" id="MobiDB-lite"/>
    </source>
</evidence>
<dbReference type="EMBL" id="MKKU01001503">
    <property type="protein sequence ID" value="RNE95170.1"/>
    <property type="molecule type" value="Genomic_DNA"/>
</dbReference>
<dbReference type="PANTHER" id="PTHR24406">
    <property type="entry name" value="TRANSCRIPTIONAL REPRESSOR CTCFL-RELATED"/>
    <property type="match status" value="1"/>
</dbReference>
<keyword evidence="6" id="KW-0539">Nucleus</keyword>
<feature type="domain" description="C2H2-type" evidence="9">
    <location>
        <begin position="359"/>
        <end position="387"/>
    </location>
</feature>
<dbReference type="GeneID" id="40323749"/>
<keyword evidence="5" id="KW-0862">Zinc</keyword>
<sequence length="417" mass="46941">KWTREEATRLLKKAHKAPFTYQDGFRCHICNAEFDSRFLLVGHLQSHQPQLPVEAAKDAKRRRDEVDPKQHQLRCPGCPKKFILKGFLHRHMTRCHPNRTFTDATVVREQVPPAPPTVSQNPLHCPKCNRTFGCKAWVTRHKCTPSRASPAEEGESEAGVVASSTEQSPCPICGNEYPRIRMHRHLQMTHPDYTAGANTDPVSSIKREPEEDTAGSPEPTALPAASRNPLFCTTCKRTLKSKSGFATHKCKIVAVTYTPSQPGTFGKTHCECPLCGQRVVSHWFSRHLREKHPGHQSDVIAIPLQRAKRARDSDDDDEGKTALVQKRMDASRGLDSTHEAGYTDDAWLRGHHKQGNSSLVCARCGVTYMRLGSLVRHTRRHHKDSKVAQIRLEDGSLLFHDMGDREFQCPHCPLKST</sequence>
<dbReference type="Gene3D" id="3.30.160.60">
    <property type="entry name" value="Classic Zinc Finger"/>
    <property type="match status" value="2"/>
</dbReference>
<gene>
    <name evidence="10" type="ORF">Tco025E_10138</name>
</gene>
<proteinExistence type="predicted"/>
<evidence type="ECO:0000256" key="5">
    <source>
        <dbReference type="ARBA" id="ARBA00022833"/>
    </source>
</evidence>
<dbReference type="SMART" id="SM00355">
    <property type="entry name" value="ZnF_C2H2"/>
    <property type="match status" value="5"/>
</dbReference>
<feature type="region of interest" description="Disordered" evidence="8">
    <location>
        <begin position="145"/>
        <end position="168"/>
    </location>
</feature>
<dbReference type="PROSITE" id="PS50157">
    <property type="entry name" value="ZINC_FINGER_C2H2_2"/>
    <property type="match status" value="2"/>
</dbReference>
<dbReference type="RefSeq" id="XP_029222958.1">
    <property type="nucleotide sequence ID" value="XM_029376926.1"/>
</dbReference>
<evidence type="ECO:0000313" key="11">
    <source>
        <dbReference type="Proteomes" id="UP000284403"/>
    </source>
</evidence>
<dbReference type="OrthoDB" id="6077919at2759"/>
<feature type="domain" description="C2H2-type" evidence="9">
    <location>
        <begin position="25"/>
        <end position="52"/>
    </location>
</feature>
<dbReference type="SUPFAM" id="SSF57667">
    <property type="entry name" value="beta-beta-alpha zinc fingers"/>
    <property type="match status" value="1"/>
</dbReference>
<dbReference type="GO" id="GO:0005634">
    <property type="term" value="C:nucleus"/>
    <property type="evidence" value="ECO:0007669"/>
    <property type="project" value="UniProtKB-SubCell"/>
</dbReference>
<reference evidence="10 11" key="1">
    <citation type="journal article" date="2018" name="BMC Genomics">
        <title>Genomic comparison of Trypanosoma conorhini and Trypanosoma rangeli to Trypanosoma cruzi strains of high and low virulence.</title>
        <authorList>
            <person name="Bradwell K.R."/>
            <person name="Koparde V.N."/>
            <person name="Matveyev A.V."/>
            <person name="Serrano M.G."/>
            <person name="Alves J.M."/>
            <person name="Parikh H."/>
            <person name="Huang B."/>
            <person name="Lee V."/>
            <person name="Espinosa-Alvarez O."/>
            <person name="Ortiz P.A."/>
            <person name="Costa-Martins A.G."/>
            <person name="Teixeira M.M."/>
            <person name="Buck G.A."/>
        </authorList>
    </citation>
    <scope>NUCLEOTIDE SEQUENCE [LARGE SCALE GENOMIC DNA]</scope>
    <source>
        <strain evidence="10 11">025E</strain>
    </source>
</reference>
<feature type="non-terminal residue" evidence="10">
    <location>
        <position position="1"/>
    </location>
</feature>
<evidence type="ECO:0000256" key="7">
    <source>
        <dbReference type="PROSITE-ProRule" id="PRU00042"/>
    </source>
</evidence>
<evidence type="ECO:0000256" key="3">
    <source>
        <dbReference type="ARBA" id="ARBA00022737"/>
    </source>
</evidence>
<keyword evidence="3" id="KW-0677">Repeat</keyword>
<dbReference type="InterPro" id="IPR013087">
    <property type="entry name" value="Znf_C2H2_type"/>
</dbReference>
<comment type="caution">
    <text evidence="10">The sequence shown here is derived from an EMBL/GenBank/DDBJ whole genome shotgun (WGS) entry which is preliminary data.</text>
</comment>
<feature type="region of interest" description="Disordered" evidence="8">
    <location>
        <begin position="191"/>
        <end position="225"/>
    </location>
</feature>
<protein>
    <submittedName>
        <fullName evidence="10">Tvingi protein</fullName>
    </submittedName>
</protein>
<dbReference type="GO" id="GO:0008270">
    <property type="term" value="F:zinc ion binding"/>
    <property type="evidence" value="ECO:0007669"/>
    <property type="project" value="UniProtKB-KW"/>
</dbReference>